<dbReference type="Proteomes" id="UP001324427">
    <property type="component" value="Unassembled WGS sequence"/>
</dbReference>
<accession>A0AAV9JXA9</accession>
<evidence type="ECO:0000313" key="2">
    <source>
        <dbReference type="Proteomes" id="UP001324427"/>
    </source>
</evidence>
<dbReference type="AlphaFoldDB" id="A0AAV9JXA9"/>
<dbReference type="EMBL" id="JAVFHQ010000003">
    <property type="protein sequence ID" value="KAK4549763.1"/>
    <property type="molecule type" value="Genomic_DNA"/>
</dbReference>
<keyword evidence="2" id="KW-1185">Reference proteome</keyword>
<reference evidence="1 2" key="1">
    <citation type="submission" date="2021-11" db="EMBL/GenBank/DDBJ databases">
        <title>Black yeast isolated from Biological Soil Crust.</title>
        <authorList>
            <person name="Kurbessoian T."/>
        </authorList>
    </citation>
    <scope>NUCLEOTIDE SEQUENCE [LARGE SCALE GENOMIC DNA]</scope>
    <source>
        <strain evidence="1 2">CCFEE 5522</strain>
    </source>
</reference>
<name>A0AAV9JXA9_9PEZI</name>
<dbReference type="PANTHER" id="PTHR42085">
    <property type="entry name" value="F-BOX DOMAIN-CONTAINING PROTEIN"/>
    <property type="match status" value="1"/>
</dbReference>
<sequence>MASARYDEYWRLSTYKRTTTDELRRRLETKGHQIKKSASKAELITLAHRDDCGHFCYDRCTEAELVKFATVRGVNIVGVRLQGNIAPGMPPKAPRASSTIAARLVKVDNDRTFDRFLDLPAELRNRVYYYYYISAFPQKLTLPTAPPLARASKQLETEVLPVFYGTRTIHVTFERHAITMTKYAAEFKATDKTALFLRQLSRESVSEIRSLWVSLETWWKKTNKEHDSRVICTMDITLDRLLGYTLKVAGPMDGSGAKVQELRSGMQERAAKVLEAVAARGGAKKLRLEDVYALGKAAEETFAA</sequence>
<protein>
    <recommendedName>
        <fullName evidence="3">SAP domain-containing protein</fullName>
    </recommendedName>
</protein>
<evidence type="ECO:0000313" key="1">
    <source>
        <dbReference type="EMBL" id="KAK4549763.1"/>
    </source>
</evidence>
<organism evidence="1 2">
    <name type="scientific">Oleoguttula mirabilis</name>
    <dbReference type="NCBI Taxonomy" id="1507867"/>
    <lineage>
        <taxon>Eukaryota</taxon>
        <taxon>Fungi</taxon>
        <taxon>Dikarya</taxon>
        <taxon>Ascomycota</taxon>
        <taxon>Pezizomycotina</taxon>
        <taxon>Dothideomycetes</taxon>
        <taxon>Dothideomycetidae</taxon>
        <taxon>Mycosphaerellales</taxon>
        <taxon>Teratosphaeriaceae</taxon>
        <taxon>Oleoguttula</taxon>
    </lineage>
</organism>
<comment type="caution">
    <text evidence="1">The sequence shown here is derived from an EMBL/GenBank/DDBJ whole genome shotgun (WGS) entry which is preliminary data.</text>
</comment>
<dbReference type="InterPro" id="IPR038883">
    <property type="entry name" value="AN11006-like"/>
</dbReference>
<evidence type="ECO:0008006" key="3">
    <source>
        <dbReference type="Google" id="ProtNLM"/>
    </source>
</evidence>
<proteinExistence type="predicted"/>
<dbReference type="PANTHER" id="PTHR42085:SF1">
    <property type="entry name" value="F-BOX DOMAIN-CONTAINING PROTEIN"/>
    <property type="match status" value="1"/>
</dbReference>
<gene>
    <name evidence="1" type="ORF">LTR36_005064</name>
</gene>